<reference evidence="6" key="1">
    <citation type="submission" date="2020-09" db="EMBL/GenBank/DDBJ databases">
        <title>The genome sequence of strain Labrenzia suaedae 4C16A.</title>
        <authorList>
            <person name="Liu Y."/>
        </authorList>
    </citation>
    <scope>NUCLEOTIDE SEQUENCE [LARGE SCALE GENOMIC DNA]</scope>
    <source>
        <strain evidence="6">4C16A</strain>
    </source>
</reference>
<organism evidence="5 6">
    <name type="scientific">Roseibium litorale</name>
    <dbReference type="NCBI Taxonomy" id="2803841"/>
    <lineage>
        <taxon>Bacteria</taxon>
        <taxon>Pseudomonadati</taxon>
        <taxon>Pseudomonadota</taxon>
        <taxon>Alphaproteobacteria</taxon>
        <taxon>Hyphomicrobiales</taxon>
        <taxon>Stappiaceae</taxon>
        <taxon>Roseibium</taxon>
    </lineage>
</organism>
<dbReference type="PRINTS" id="PR00032">
    <property type="entry name" value="HTHARAC"/>
</dbReference>
<keyword evidence="1" id="KW-0805">Transcription regulation</keyword>
<keyword evidence="6" id="KW-1185">Reference proteome</keyword>
<dbReference type="RefSeq" id="WP_192148728.1">
    <property type="nucleotide sequence ID" value="NZ_JACYXI010000008.1"/>
</dbReference>
<dbReference type="SUPFAM" id="SSF46689">
    <property type="entry name" value="Homeodomain-like"/>
    <property type="match status" value="2"/>
</dbReference>
<proteinExistence type="predicted"/>
<dbReference type="PROSITE" id="PS01124">
    <property type="entry name" value="HTH_ARAC_FAMILY_2"/>
    <property type="match status" value="1"/>
</dbReference>
<keyword evidence="2" id="KW-0238">DNA-binding</keyword>
<evidence type="ECO:0000256" key="1">
    <source>
        <dbReference type="ARBA" id="ARBA00023015"/>
    </source>
</evidence>
<protein>
    <submittedName>
        <fullName evidence="5">Helix-turn-helix transcriptional regulator</fullName>
    </submittedName>
</protein>
<evidence type="ECO:0000313" key="6">
    <source>
        <dbReference type="Proteomes" id="UP000632063"/>
    </source>
</evidence>
<accession>A0ABR9CPK2</accession>
<dbReference type="PANTHER" id="PTHR47893:SF1">
    <property type="entry name" value="REGULATORY PROTEIN PCHR"/>
    <property type="match status" value="1"/>
</dbReference>
<reference evidence="5 6" key="2">
    <citation type="journal article" date="2021" name="Int. J. Syst. Evol. Microbiol.">
        <title>Roseibium litorale sp. nov., isolated from a tidal flat sediment and proposal for the reclassification of Labrenzia polysiphoniae as Roseibium polysiphoniae comb. nov.</title>
        <authorList>
            <person name="Liu Y."/>
            <person name="Pei T."/>
            <person name="Du J."/>
            <person name="Chao M."/>
            <person name="Deng M.R."/>
            <person name="Zhu H."/>
        </authorList>
    </citation>
    <scope>NUCLEOTIDE SEQUENCE [LARGE SCALE GENOMIC DNA]</scope>
    <source>
        <strain evidence="5 6">4C16A</strain>
    </source>
</reference>
<dbReference type="Pfam" id="PF12833">
    <property type="entry name" value="HTH_18"/>
    <property type="match status" value="1"/>
</dbReference>
<dbReference type="InterPro" id="IPR018062">
    <property type="entry name" value="HTH_AraC-typ_CS"/>
</dbReference>
<dbReference type="EMBL" id="JACYXI010000008">
    <property type="protein sequence ID" value="MBD8892599.1"/>
    <property type="molecule type" value="Genomic_DNA"/>
</dbReference>
<dbReference type="SMART" id="SM00342">
    <property type="entry name" value="HTH_ARAC"/>
    <property type="match status" value="1"/>
</dbReference>
<feature type="domain" description="HTH araC/xylS-type" evidence="4">
    <location>
        <begin position="213"/>
        <end position="311"/>
    </location>
</feature>
<dbReference type="Proteomes" id="UP000632063">
    <property type="component" value="Unassembled WGS sequence"/>
</dbReference>
<dbReference type="PANTHER" id="PTHR47893">
    <property type="entry name" value="REGULATORY PROTEIN PCHR"/>
    <property type="match status" value="1"/>
</dbReference>
<dbReference type="Gene3D" id="1.10.10.60">
    <property type="entry name" value="Homeodomain-like"/>
    <property type="match status" value="2"/>
</dbReference>
<evidence type="ECO:0000256" key="3">
    <source>
        <dbReference type="ARBA" id="ARBA00023163"/>
    </source>
</evidence>
<dbReference type="InterPro" id="IPR018060">
    <property type="entry name" value="HTH_AraC"/>
</dbReference>
<dbReference type="InterPro" id="IPR053142">
    <property type="entry name" value="PchR_regulatory_protein"/>
</dbReference>
<sequence length="311" mass="34899">MSFVIDGNPDGARLTCSSSIEPSLRKSRFWDEKITPGLMLRLVDLTIEAPGWMKVEQSGINISCMHHGNFASSYFRRGDADARGESLRIFSLEGRHHQLVTFTRPTRHRVIQIWLEPEKLSDLASDLDESPDELLQTFHRSCHVQHRFSVANHPLPMAVGRLTASLLEGRQSGFLRRLSLYGQSLEILAQTYDLLAGRAPQQAVTSNDVSVALTAAEMMRMEYAGQVKLPDIARRNGISEDSLLKAFRHHYGVTPSEYLTSIRMAAAEDLLQSMDLPVSEIGRRAGYSNPTAFSRAFRRHFGHSPSEHGRV</sequence>
<evidence type="ECO:0000259" key="4">
    <source>
        <dbReference type="PROSITE" id="PS01124"/>
    </source>
</evidence>
<dbReference type="PROSITE" id="PS00041">
    <property type="entry name" value="HTH_ARAC_FAMILY_1"/>
    <property type="match status" value="1"/>
</dbReference>
<dbReference type="InterPro" id="IPR009057">
    <property type="entry name" value="Homeodomain-like_sf"/>
</dbReference>
<name>A0ABR9CPK2_9HYPH</name>
<keyword evidence="3" id="KW-0804">Transcription</keyword>
<gene>
    <name evidence="5" type="ORF">IG616_13685</name>
</gene>
<evidence type="ECO:0000256" key="2">
    <source>
        <dbReference type="ARBA" id="ARBA00023125"/>
    </source>
</evidence>
<dbReference type="InterPro" id="IPR020449">
    <property type="entry name" value="Tscrpt_reg_AraC-type_HTH"/>
</dbReference>
<evidence type="ECO:0000313" key="5">
    <source>
        <dbReference type="EMBL" id="MBD8892599.1"/>
    </source>
</evidence>
<comment type="caution">
    <text evidence="5">The sequence shown here is derived from an EMBL/GenBank/DDBJ whole genome shotgun (WGS) entry which is preliminary data.</text>
</comment>